<name>A0ABD2YIC2_9GENT</name>
<keyword evidence="2" id="KW-1185">Reference proteome</keyword>
<organism evidence="1 2">
    <name type="scientific">Cinchona calisaya</name>
    <dbReference type="NCBI Taxonomy" id="153742"/>
    <lineage>
        <taxon>Eukaryota</taxon>
        <taxon>Viridiplantae</taxon>
        <taxon>Streptophyta</taxon>
        <taxon>Embryophyta</taxon>
        <taxon>Tracheophyta</taxon>
        <taxon>Spermatophyta</taxon>
        <taxon>Magnoliopsida</taxon>
        <taxon>eudicotyledons</taxon>
        <taxon>Gunneridae</taxon>
        <taxon>Pentapetalae</taxon>
        <taxon>asterids</taxon>
        <taxon>lamiids</taxon>
        <taxon>Gentianales</taxon>
        <taxon>Rubiaceae</taxon>
        <taxon>Cinchonoideae</taxon>
        <taxon>Cinchoneae</taxon>
        <taxon>Cinchona</taxon>
    </lineage>
</organism>
<accession>A0ABD2YIC2</accession>
<reference evidence="1 2" key="1">
    <citation type="submission" date="2024-11" db="EMBL/GenBank/DDBJ databases">
        <title>A near-complete genome assembly of Cinchona calisaya.</title>
        <authorList>
            <person name="Lian D.C."/>
            <person name="Zhao X.W."/>
            <person name="Wei L."/>
        </authorList>
    </citation>
    <scope>NUCLEOTIDE SEQUENCE [LARGE SCALE GENOMIC DNA]</scope>
    <source>
        <tissue evidence="1">Nenye</tissue>
    </source>
</reference>
<dbReference type="Proteomes" id="UP001630127">
    <property type="component" value="Unassembled WGS sequence"/>
</dbReference>
<gene>
    <name evidence="1" type="ORF">ACH5RR_032515</name>
</gene>
<comment type="caution">
    <text evidence="1">The sequence shown here is derived from an EMBL/GenBank/DDBJ whole genome shotgun (WGS) entry which is preliminary data.</text>
</comment>
<dbReference type="EMBL" id="JBJUIK010000013">
    <property type="protein sequence ID" value="KAL3507133.1"/>
    <property type="molecule type" value="Genomic_DNA"/>
</dbReference>
<evidence type="ECO:0008006" key="3">
    <source>
        <dbReference type="Google" id="ProtNLM"/>
    </source>
</evidence>
<protein>
    <recommendedName>
        <fullName evidence="3">Transposase</fullName>
    </recommendedName>
</protein>
<dbReference type="AlphaFoldDB" id="A0ABD2YIC2"/>
<proteinExistence type="predicted"/>
<evidence type="ECO:0000313" key="1">
    <source>
        <dbReference type="EMBL" id="KAL3507133.1"/>
    </source>
</evidence>
<evidence type="ECO:0000313" key="2">
    <source>
        <dbReference type="Proteomes" id="UP001630127"/>
    </source>
</evidence>
<sequence>MGSIREAAILDNIFAILNEVDENLEEESGNPLQEVIGHHLEKNNSEIQGSKGTVAVTMPVQLKRSDRLQTKAKKKKKKTRKKMVVVIEILMDDFNVVRFPNEKIRGDAVVIMAMTEFLDCVDWLDIDDCTSKGHFLKWYDKRNTKD</sequence>